<sequence length="74" mass="8808">MNNKIFSKGWFKALILSFFKDLLWTNIPVVVIFIWVSVCLYFFPDVWGWFSLFGIIIILALFFIFAYISEKNKS</sequence>
<evidence type="ECO:0000313" key="2">
    <source>
        <dbReference type="EMBL" id="WNH02840.1"/>
    </source>
</evidence>
<organism evidence="2 3">
    <name type="scientific">Xenorhabdus griffiniae</name>
    <dbReference type="NCBI Taxonomy" id="351672"/>
    <lineage>
        <taxon>Bacteria</taxon>
        <taxon>Pseudomonadati</taxon>
        <taxon>Pseudomonadota</taxon>
        <taxon>Gammaproteobacteria</taxon>
        <taxon>Enterobacterales</taxon>
        <taxon>Morganellaceae</taxon>
        <taxon>Xenorhabdus</taxon>
    </lineage>
</organism>
<proteinExistence type="predicted"/>
<keyword evidence="1" id="KW-0812">Transmembrane</keyword>
<evidence type="ECO:0000313" key="3">
    <source>
        <dbReference type="Proteomes" id="UP001300348"/>
    </source>
</evidence>
<dbReference type="GeneID" id="88854636"/>
<dbReference type="RefSeq" id="WP_189759500.1">
    <property type="nucleotide sequence ID" value="NZ_CAWPOQ010000224.1"/>
</dbReference>
<name>A0ABY9XJT8_9GAMM</name>
<protein>
    <submittedName>
        <fullName evidence="2">Uncharacterized protein</fullName>
    </submittedName>
</protein>
<dbReference type="Proteomes" id="UP001300348">
    <property type="component" value="Chromosome"/>
</dbReference>
<keyword evidence="3" id="KW-1185">Reference proteome</keyword>
<feature type="transmembrane region" description="Helical" evidence="1">
    <location>
        <begin position="21"/>
        <end position="43"/>
    </location>
</feature>
<feature type="transmembrane region" description="Helical" evidence="1">
    <location>
        <begin position="49"/>
        <end position="68"/>
    </location>
</feature>
<gene>
    <name evidence="2" type="ORF">QL112_003725</name>
</gene>
<accession>A0ABY9XJT8</accession>
<reference evidence="2 3" key="1">
    <citation type="journal article" date="2023" name="Access Microbiol">
        <title>The genome of a steinernematid-associated Pseudomonas piscis bacterium encodes the biosynthesis of insect toxins.</title>
        <authorList>
            <person name="Awori R.M."/>
            <person name="Hendre P."/>
            <person name="Amugune N.O."/>
        </authorList>
    </citation>
    <scope>NUCLEOTIDE SEQUENCE [LARGE SCALE GENOMIC DNA]</scope>
    <source>
        <strain evidence="2 3">97</strain>
    </source>
</reference>
<keyword evidence="1" id="KW-0472">Membrane</keyword>
<dbReference type="EMBL" id="CP133647">
    <property type="protein sequence ID" value="WNH02840.1"/>
    <property type="molecule type" value="Genomic_DNA"/>
</dbReference>
<keyword evidence="1" id="KW-1133">Transmembrane helix</keyword>
<evidence type="ECO:0000256" key="1">
    <source>
        <dbReference type="SAM" id="Phobius"/>
    </source>
</evidence>